<proteinExistence type="predicted"/>
<dbReference type="Pfam" id="PF00535">
    <property type="entry name" value="Glycos_transf_2"/>
    <property type="match status" value="1"/>
</dbReference>
<evidence type="ECO:0000313" key="5">
    <source>
        <dbReference type="Proteomes" id="UP000464314"/>
    </source>
</evidence>
<dbReference type="PANTHER" id="PTHR22916:SF51">
    <property type="entry name" value="GLYCOSYLTRANSFERASE EPSH-RELATED"/>
    <property type="match status" value="1"/>
</dbReference>
<dbReference type="GO" id="GO:0016757">
    <property type="term" value="F:glycosyltransferase activity"/>
    <property type="evidence" value="ECO:0007669"/>
    <property type="project" value="UniProtKB-KW"/>
</dbReference>
<protein>
    <submittedName>
        <fullName evidence="4">Glycosyltransferase</fullName>
    </submittedName>
</protein>
<dbReference type="InterPro" id="IPR029044">
    <property type="entry name" value="Nucleotide-diphossugar_trans"/>
</dbReference>
<keyword evidence="5" id="KW-1185">Reference proteome</keyword>
<evidence type="ECO:0000256" key="2">
    <source>
        <dbReference type="ARBA" id="ARBA00022679"/>
    </source>
</evidence>
<evidence type="ECO:0000256" key="1">
    <source>
        <dbReference type="ARBA" id="ARBA00022676"/>
    </source>
</evidence>
<dbReference type="Gene3D" id="3.90.550.10">
    <property type="entry name" value="Spore Coat Polysaccharide Biosynthesis Protein SpsA, Chain A"/>
    <property type="match status" value="1"/>
</dbReference>
<feature type="domain" description="Glycosyltransferase 2-like" evidence="3">
    <location>
        <begin position="8"/>
        <end position="136"/>
    </location>
</feature>
<dbReference type="KEGG" id="anr:Ana3638_17335"/>
<accession>A0A6P1TM83</accession>
<keyword evidence="2 4" id="KW-0808">Transferase</keyword>
<dbReference type="SUPFAM" id="SSF53448">
    <property type="entry name" value="Nucleotide-diphospho-sugar transferases"/>
    <property type="match status" value="1"/>
</dbReference>
<gene>
    <name evidence="4" type="ORF">Ana3638_17335</name>
</gene>
<dbReference type="PANTHER" id="PTHR22916">
    <property type="entry name" value="GLYCOSYLTRANSFERASE"/>
    <property type="match status" value="1"/>
</dbReference>
<dbReference type="InterPro" id="IPR001173">
    <property type="entry name" value="Glyco_trans_2-like"/>
</dbReference>
<dbReference type="Proteomes" id="UP000464314">
    <property type="component" value="Chromosome"/>
</dbReference>
<dbReference type="AlphaFoldDB" id="A0A6P1TM83"/>
<dbReference type="RefSeq" id="WP_161839154.1">
    <property type="nucleotide sequence ID" value="NZ_CP048000.1"/>
</dbReference>
<evidence type="ECO:0000313" key="4">
    <source>
        <dbReference type="EMBL" id="QHQ62330.1"/>
    </source>
</evidence>
<dbReference type="CDD" id="cd00761">
    <property type="entry name" value="Glyco_tranf_GTA_type"/>
    <property type="match status" value="1"/>
</dbReference>
<dbReference type="EMBL" id="CP048000">
    <property type="protein sequence ID" value="QHQ62330.1"/>
    <property type="molecule type" value="Genomic_DNA"/>
</dbReference>
<keyword evidence="1" id="KW-0328">Glycosyltransferase</keyword>
<organism evidence="4 5">
    <name type="scientific">Anaerocolumna sedimenticola</name>
    <dbReference type="NCBI Taxonomy" id="2696063"/>
    <lineage>
        <taxon>Bacteria</taxon>
        <taxon>Bacillati</taxon>
        <taxon>Bacillota</taxon>
        <taxon>Clostridia</taxon>
        <taxon>Lachnospirales</taxon>
        <taxon>Lachnospiraceae</taxon>
        <taxon>Anaerocolumna</taxon>
    </lineage>
</organism>
<name>A0A6P1TM83_9FIRM</name>
<sequence length="233" mass="27003">MKNKPLVSVIVPVYKAENYLYRCVESIRKQTYSKLQIILIDNGSPDKCPEICENFAKLDSRIKVIHKEYGSISSARNAGLDVMTGSYVAFIHCEDFIYKDYLKTLIFLCLKYKTDIAACGVCYGNGSSFHRVSKNGKIYVYNNKDAFMSRKIKSGLAGKLYRTTLFANERFPVKEQVSENKQFNFSEESLTYKLIYKSYLVTCIDKKCIIVFIIHLTQIKSRNHLMYRYLPIF</sequence>
<reference evidence="4 5" key="1">
    <citation type="submission" date="2020-01" db="EMBL/GenBank/DDBJ databases">
        <title>Genome analysis of Anaerocolumna sp. CBA3638.</title>
        <authorList>
            <person name="Kim J."/>
            <person name="Roh S.W."/>
        </authorList>
    </citation>
    <scope>NUCLEOTIDE SEQUENCE [LARGE SCALE GENOMIC DNA]</scope>
    <source>
        <strain evidence="4 5">CBA3638</strain>
    </source>
</reference>
<evidence type="ECO:0000259" key="3">
    <source>
        <dbReference type="Pfam" id="PF00535"/>
    </source>
</evidence>